<reference evidence="7 10" key="3">
    <citation type="submission" date="2019-09" db="EMBL/GenBank/DDBJ databases">
        <title>Draft genome sequences of 48 bacterial type strains from the CCUG.</title>
        <authorList>
            <person name="Tunovic T."/>
            <person name="Pineiro-Iglesias B."/>
            <person name="Unosson C."/>
            <person name="Inganas E."/>
            <person name="Ohlen M."/>
            <person name="Cardew S."/>
            <person name="Jensie-Markopoulos S."/>
            <person name="Salva-Serra F."/>
            <person name="Jaen-Luchoro D."/>
            <person name="Karlsson R."/>
            <person name="Svensson-Stadler L."/>
            <person name="Chun J."/>
            <person name="Moore E."/>
        </authorList>
    </citation>
    <scope>NUCLEOTIDE SEQUENCE [LARGE SCALE GENOMIC DNA]</scope>
    <source>
        <strain evidence="7 10">CCUG 51522</strain>
    </source>
</reference>
<dbReference type="InterPro" id="IPR009057">
    <property type="entry name" value="Homeodomain-like_sf"/>
</dbReference>
<protein>
    <submittedName>
        <fullName evidence="7">Recombinase family protein</fullName>
    </submittedName>
    <submittedName>
        <fullName evidence="8">Site-specific DNA recombinase</fullName>
    </submittedName>
</protein>
<evidence type="ECO:0000313" key="7">
    <source>
        <dbReference type="EMBL" id="KAB0498280.1"/>
    </source>
</evidence>
<dbReference type="EMBL" id="LT629746">
    <property type="protein sequence ID" value="SDT55376.1"/>
    <property type="molecule type" value="Genomic_DNA"/>
</dbReference>
<dbReference type="Proteomes" id="UP000434925">
    <property type="component" value="Unassembled WGS sequence"/>
</dbReference>
<dbReference type="InterPro" id="IPR050639">
    <property type="entry name" value="SSR_resolvase"/>
</dbReference>
<evidence type="ECO:0000256" key="3">
    <source>
        <dbReference type="ARBA" id="ARBA00023125"/>
    </source>
</evidence>
<keyword evidence="2" id="KW-0229">DNA integration</keyword>
<accession>A0A1H2BC47</accession>
<dbReference type="AlphaFoldDB" id="A0A1H2BC47"/>
<sequence>MDIGYARTSTIEQEAGFEAQLRELERCGCEKIFKEQVSSVAQRVQLEAAIEFARVGDTFVVTKLDRLARSITDLLQTLHRLELKKVEVKILNLGLDTGTPTGKLILTVLGGIAQFEREMMLERQREGIDKAQKAGKYKGRKPIHEEKRAAILRLAGEGVTKVEIAKQLGVGQATVYRELALYRTAAVTRSAVPLTSEL</sequence>
<proteinExistence type="inferred from homology"/>
<keyword evidence="4" id="KW-0233">DNA recombination</keyword>
<dbReference type="CDD" id="cd03768">
    <property type="entry name" value="SR_ResInv"/>
    <property type="match status" value="1"/>
</dbReference>
<dbReference type="PANTHER" id="PTHR30461:SF26">
    <property type="entry name" value="RESOLVASE HOMOLOG YNEB"/>
    <property type="match status" value="1"/>
</dbReference>
<evidence type="ECO:0000256" key="2">
    <source>
        <dbReference type="ARBA" id="ARBA00022908"/>
    </source>
</evidence>
<feature type="active site" description="O-(5'-phospho-DNA)-serine intermediate" evidence="5">
    <location>
        <position position="9"/>
    </location>
</feature>
<dbReference type="SUPFAM" id="SSF46689">
    <property type="entry name" value="Homeodomain-like"/>
    <property type="match status" value="1"/>
</dbReference>
<evidence type="ECO:0000256" key="1">
    <source>
        <dbReference type="ARBA" id="ARBA00009913"/>
    </source>
</evidence>
<evidence type="ECO:0000313" key="9">
    <source>
        <dbReference type="Proteomes" id="UP000182814"/>
    </source>
</evidence>
<dbReference type="InterPro" id="IPR036162">
    <property type="entry name" value="Resolvase-like_N_sf"/>
</dbReference>
<dbReference type="GO" id="GO:0000150">
    <property type="term" value="F:DNA strand exchange activity"/>
    <property type="evidence" value="ECO:0007669"/>
    <property type="project" value="InterPro"/>
</dbReference>
<dbReference type="PROSITE" id="PS00398">
    <property type="entry name" value="RECOMBINASES_2"/>
    <property type="match status" value="1"/>
</dbReference>
<dbReference type="Pfam" id="PF13384">
    <property type="entry name" value="HTH_23"/>
    <property type="match status" value="1"/>
</dbReference>
<gene>
    <name evidence="7" type="ORF">F7R14_27485</name>
    <name evidence="8" type="ORF">SAMN04490191_5147</name>
</gene>
<evidence type="ECO:0000313" key="8">
    <source>
        <dbReference type="EMBL" id="SDT55376.1"/>
    </source>
</evidence>
<comment type="similarity">
    <text evidence="1">Belongs to the site-specific recombinase resolvase family.</text>
</comment>
<dbReference type="SUPFAM" id="SSF53041">
    <property type="entry name" value="Resolvase-like"/>
    <property type="match status" value="1"/>
</dbReference>
<name>A0A1H2BC47_9PSED</name>
<evidence type="ECO:0000256" key="4">
    <source>
        <dbReference type="ARBA" id="ARBA00023172"/>
    </source>
</evidence>
<dbReference type="GO" id="GO:0003677">
    <property type="term" value="F:DNA binding"/>
    <property type="evidence" value="ECO:0007669"/>
    <property type="project" value="UniProtKB-KW"/>
</dbReference>
<dbReference type="Gene3D" id="1.10.10.60">
    <property type="entry name" value="Homeodomain-like"/>
    <property type="match status" value="1"/>
</dbReference>
<dbReference type="InterPro" id="IPR006118">
    <property type="entry name" value="Recombinase_CS"/>
</dbReference>
<evidence type="ECO:0000256" key="5">
    <source>
        <dbReference type="PIRSR" id="PIRSR606118-50"/>
    </source>
</evidence>
<dbReference type="GO" id="GO:0015074">
    <property type="term" value="P:DNA integration"/>
    <property type="evidence" value="ECO:0007669"/>
    <property type="project" value="UniProtKB-KW"/>
</dbReference>
<dbReference type="EMBL" id="VZPO01000013">
    <property type="protein sequence ID" value="KAB0498280.1"/>
    <property type="molecule type" value="Genomic_DNA"/>
</dbReference>
<keyword evidence="3" id="KW-0238">DNA-binding</keyword>
<dbReference type="Pfam" id="PF00239">
    <property type="entry name" value="Resolvase"/>
    <property type="match status" value="1"/>
</dbReference>
<dbReference type="InterPro" id="IPR006119">
    <property type="entry name" value="Resolv_N"/>
</dbReference>
<dbReference type="PROSITE" id="PS51736">
    <property type="entry name" value="RECOMBINASES_3"/>
    <property type="match status" value="1"/>
</dbReference>
<dbReference type="Proteomes" id="UP000182814">
    <property type="component" value="Chromosome I"/>
</dbReference>
<dbReference type="RefSeq" id="WP_048395236.1">
    <property type="nucleotide sequence ID" value="NZ_JYLB01000003.1"/>
</dbReference>
<evidence type="ECO:0000259" key="6">
    <source>
        <dbReference type="PROSITE" id="PS51736"/>
    </source>
</evidence>
<reference evidence="9" key="2">
    <citation type="submission" date="2016-10" db="EMBL/GenBank/DDBJ databases">
        <authorList>
            <person name="Varghese N."/>
            <person name="Submissions S."/>
        </authorList>
    </citation>
    <scope>NUCLEOTIDE SEQUENCE [LARGE SCALE GENOMIC DNA]</scope>
    <source>
        <strain evidence="9">BS3782</strain>
    </source>
</reference>
<reference evidence="8" key="1">
    <citation type="submission" date="2016-10" db="EMBL/GenBank/DDBJ databases">
        <authorList>
            <person name="de Groot N.N."/>
        </authorList>
    </citation>
    <scope>NUCLEOTIDE SEQUENCE [LARGE SCALE GENOMIC DNA]</scope>
    <source>
        <strain evidence="8">BS3782</strain>
    </source>
</reference>
<dbReference type="SMART" id="SM00857">
    <property type="entry name" value="Resolvase"/>
    <property type="match status" value="1"/>
</dbReference>
<dbReference type="PANTHER" id="PTHR30461">
    <property type="entry name" value="DNA-INVERTASE FROM LAMBDOID PROPHAGE"/>
    <property type="match status" value="1"/>
</dbReference>
<organism evidence="8 9">
    <name type="scientific">Pseudomonas lini</name>
    <dbReference type="NCBI Taxonomy" id="163011"/>
    <lineage>
        <taxon>Bacteria</taxon>
        <taxon>Pseudomonadati</taxon>
        <taxon>Pseudomonadota</taxon>
        <taxon>Gammaproteobacteria</taxon>
        <taxon>Pseudomonadales</taxon>
        <taxon>Pseudomonadaceae</taxon>
        <taxon>Pseudomonas</taxon>
    </lineage>
</organism>
<keyword evidence="9" id="KW-1185">Reference proteome</keyword>
<dbReference type="Gene3D" id="3.40.50.1390">
    <property type="entry name" value="Resolvase, N-terminal catalytic domain"/>
    <property type="match status" value="1"/>
</dbReference>
<feature type="domain" description="Resolvase/invertase-type recombinase catalytic" evidence="6">
    <location>
        <begin position="1"/>
        <end position="135"/>
    </location>
</feature>
<evidence type="ECO:0000313" key="10">
    <source>
        <dbReference type="Proteomes" id="UP000434925"/>
    </source>
</evidence>